<name>A0AC61RIW3_9BACT</name>
<sequence>MKTIKLKSLALVNFKGVRSFEVAFDSDVVSIQGGNATGKTTLYDAYLWLLFGKDSAGRGDGNGGFNVKTLGTDGKPIYRLEHSVTGVFEIDGREIKLQRCLVEKWSKKNGSNEESMNDEQQYFINDVRCGTKKEYQAEISEIIPENVFRMITNPHYFPRLSADDQKDMLLEMVGNISDEEIAATDEGFMALLDHINGTSLIKFAQEIAAKKKSCNDALKTIPASIETAQKLMPEIEDWAALESELSTKKKSLAEIDAQLTDHNNTVSQANQRRNEIIRLKGAKEMALTTRQSNLRIQANADTNKAKADLQAMESELATLQRNIASKRGELADVQATITKLNEQIVALRDEFKAVAKEMYVEPAEGSLVCPTCGEPLRGENLTKQKETMRGNFEQHKAERQKSIQAKGVPMRKELDRAKETETRLKGQISTYEDSVLDLKGRIEYAKAHIPTAKNADELIKVDPECIALANEIEELNNRLNAEIQPTDVSELQEAKAILSESIAELNRRLGKRDTITRCQKEIEELEEKRVANNQAITDLERWEDTYTRFLKAKDEILMERINGLFSYVSFSFLKEQKNGGEKLTCFCTVNGIPYPDVNAAGKLNAGLDIINAICRTKGISAPIFIDNAESVNEIIPTISQVVNLRVSTHRTLTIQ</sequence>
<comment type="caution">
    <text evidence="1">The sequence shown here is derived from an EMBL/GenBank/DDBJ whole genome shotgun (WGS) entry which is preliminary data.</text>
</comment>
<dbReference type="Proteomes" id="UP000306319">
    <property type="component" value="Unassembled WGS sequence"/>
</dbReference>
<keyword evidence="2" id="KW-1185">Reference proteome</keyword>
<evidence type="ECO:0000313" key="1">
    <source>
        <dbReference type="EMBL" id="TGY80017.1"/>
    </source>
</evidence>
<protein>
    <submittedName>
        <fullName evidence="1">Uncharacterized protein</fullName>
    </submittedName>
</protein>
<reference evidence="1" key="1">
    <citation type="submission" date="2019-04" db="EMBL/GenBank/DDBJ databases">
        <title>Microbes associate with the intestines of laboratory mice.</title>
        <authorList>
            <person name="Navarre W."/>
            <person name="Wong E."/>
            <person name="Huang K."/>
            <person name="Tropini C."/>
            <person name="Ng K."/>
            <person name="Yu B."/>
        </authorList>
    </citation>
    <scope>NUCLEOTIDE SEQUENCE</scope>
    <source>
        <strain evidence="1">NM04_E33</strain>
    </source>
</reference>
<accession>A0AC61RIW3</accession>
<organism evidence="1 2">
    <name type="scientific">Lepagella muris</name>
    <dbReference type="NCBI Taxonomy" id="3032870"/>
    <lineage>
        <taxon>Bacteria</taxon>
        <taxon>Pseudomonadati</taxon>
        <taxon>Bacteroidota</taxon>
        <taxon>Bacteroidia</taxon>
        <taxon>Bacteroidales</taxon>
        <taxon>Muribaculaceae</taxon>
        <taxon>Lepagella</taxon>
    </lineage>
</organism>
<evidence type="ECO:0000313" key="2">
    <source>
        <dbReference type="Proteomes" id="UP000306319"/>
    </source>
</evidence>
<dbReference type="EMBL" id="SRYB01000004">
    <property type="protein sequence ID" value="TGY80017.1"/>
    <property type="molecule type" value="Genomic_DNA"/>
</dbReference>
<proteinExistence type="predicted"/>
<gene>
    <name evidence="1" type="ORF">E5331_04320</name>
</gene>